<dbReference type="InterPro" id="IPR006342">
    <property type="entry name" value="FkbM_mtfrase"/>
</dbReference>
<dbReference type="GO" id="GO:0045505">
    <property type="term" value="F:dynein intermediate chain binding"/>
    <property type="evidence" value="ECO:0007669"/>
    <property type="project" value="InterPro"/>
</dbReference>
<organism evidence="6 7">
    <name type="scientific">Polarella glacialis</name>
    <name type="common">Dinoflagellate</name>
    <dbReference type="NCBI Taxonomy" id="89957"/>
    <lineage>
        <taxon>Eukaryota</taxon>
        <taxon>Sar</taxon>
        <taxon>Alveolata</taxon>
        <taxon>Dinophyceae</taxon>
        <taxon>Suessiales</taxon>
        <taxon>Suessiaceae</taxon>
        <taxon>Polarella</taxon>
    </lineage>
</organism>
<feature type="non-terminal residue" evidence="6">
    <location>
        <position position="1107"/>
    </location>
</feature>
<dbReference type="AlphaFoldDB" id="A0A813KKM9"/>
<evidence type="ECO:0000259" key="5">
    <source>
        <dbReference type="Pfam" id="PF18199"/>
    </source>
</evidence>
<dbReference type="SUPFAM" id="SSF53335">
    <property type="entry name" value="S-adenosyl-L-methionine-dependent methyltransferases"/>
    <property type="match status" value="1"/>
</dbReference>
<reference evidence="6" key="1">
    <citation type="submission" date="2021-02" db="EMBL/GenBank/DDBJ databases">
        <authorList>
            <person name="Dougan E. K."/>
            <person name="Rhodes N."/>
            <person name="Thang M."/>
            <person name="Chan C."/>
        </authorList>
    </citation>
    <scope>NUCLEOTIDE SEQUENCE</scope>
</reference>
<name>A0A813KKM9_POLGL</name>
<gene>
    <name evidence="6" type="ORF">PGLA2088_LOCUS32100</name>
</gene>
<dbReference type="FunFam" id="3.10.490.20:FF:000010">
    <property type="entry name" value="Dynein heavy chain, putative"/>
    <property type="match status" value="1"/>
</dbReference>
<dbReference type="GO" id="GO:0007018">
    <property type="term" value="P:microtubule-based movement"/>
    <property type="evidence" value="ECO:0007669"/>
    <property type="project" value="InterPro"/>
</dbReference>
<dbReference type="GO" id="GO:0051959">
    <property type="term" value="F:dynein light intermediate chain binding"/>
    <property type="evidence" value="ECO:0007669"/>
    <property type="project" value="InterPro"/>
</dbReference>
<dbReference type="PANTHER" id="PTHR22878">
    <property type="entry name" value="DYNEIN HEAVY CHAIN 6, AXONEMAL-LIKE-RELATED"/>
    <property type="match status" value="1"/>
</dbReference>
<comment type="caution">
    <text evidence="6">The sequence shown here is derived from an EMBL/GenBank/DDBJ whole genome shotgun (WGS) entry which is preliminary data.</text>
</comment>
<dbReference type="Pfam" id="PF03028">
    <property type="entry name" value="Dynein_heavy"/>
    <property type="match status" value="1"/>
</dbReference>
<dbReference type="Pfam" id="PF05050">
    <property type="entry name" value="Methyltransf_21"/>
    <property type="match status" value="1"/>
</dbReference>
<dbReference type="InterPro" id="IPR004273">
    <property type="entry name" value="Dynein_heavy_D6_P-loop"/>
</dbReference>
<evidence type="ECO:0000259" key="3">
    <source>
        <dbReference type="Pfam" id="PF05050"/>
    </source>
</evidence>
<feature type="domain" description="Dynein heavy chain C-terminal" evidence="5">
    <location>
        <begin position="782"/>
        <end position="1103"/>
    </location>
</feature>
<feature type="domain" description="Dynein heavy chain AAA lid" evidence="4">
    <location>
        <begin position="630"/>
        <end position="775"/>
    </location>
</feature>
<dbReference type="Pfam" id="PF18198">
    <property type="entry name" value="AAA_lid_11"/>
    <property type="match status" value="1"/>
</dbReference>
<evidence type="ECO:0000259" key="4">
    <source>
        <dbReference type="Pfam" id="PF18198"/>
    </source>
</evidence>
<dbReference type="InterPro" id="IPR041228">
    <property type="entry name" value="Dynein_C"/>
</dbReference>
<feature type="domain" description="Dynein heavy chain region D6 P-loop" evidence="2">
    <location>
        <begin position="543"/>
        <end position="598"/>
    </location>
</feature>
<dbReference type="NCBIfam" id="TIGR01444">
    <property type="entry name" value="fkbM_fam"/>
    <property type="match status" value="1"/>
</dbReference>
<dbReference type="GO" id="GO:0008569">
    <property type="term" value="F:minus-end-directed microtubule motor activity"/>
    <property type="evidence" value="ECO:0007669"/>
    <property type="project" value="InterPro"/>
</dbReference>
<feature type="domain" description="Methyltransferase FkbM" evidence="3">
    <location>
        <begin position="351"/>
        <end position="528"/>
    </location>
</feature>
<sequence length="1107" mass="125024">LRRVRRGSSILILSAVTEVLRVNGNSLAQEDSSGSCAGLATGVEQLPTWLHVRTRLAVALFGDHPTQVDVALLRSLVPPLSRSSASCRVGRLAVRLALLHAQLQDGLPTAGGKTVISRLRAAWTALLQISFSQVVLSGWPVFELLVRIRRLILIKGSDQSNNSSKNFHNSYPISNNMLHGGTFVSFAIDDYFCDNLLMEDSQWLDSCPVTTENPRLPDWGYTEVPQYTVDMVIAGHETQQAVCSAAVATHYLTAAANLVVRTWASPEYLVDDLRPDPQVDADLYPKGFGAHIFLDKSGNYATNLRAVLSSRWPVLELLAAISASSMVYLPGYAAYIQPFLVHEAEPFSIIECGAHDGSDTVGFAQRFPAAHIWAFEANPSVFPKLKATVDKCGADCQHVKIVNVALGAEDLESTQFFANPPAGDHPDDWGTDSSSSRYQPRYNQSRFVQFAPIPLSIRLERLETIASRVGMPPVRFMELDAEGGELDILKGAGKLLAEVRLLKVEVRFKNEWLSDHPLFDEVNAWLQRQVLKIPRYILQLKMRWVILQNCHLGIDYMCEVEDTLTKMQDIDQDYRLWITCEITSRFPIGLLQIAIKVTLEPPAGLKAQLYRTYTTMITQETLDKVDHERWRTLLFVMAVLHSIVQERRKFGPVGWCVPYEFNNSDLDASLLFLEKHLSSTIMVGTPLSWNTIQYMVAEVQYGGRITDDLDRELFVTYGAKWLCDEIFKPSFAFNNYEADYYYRIPDGLEISVFRDSIDMIPSVDSPLVFGLHTNADLTYRLKEASEMLTTIIETQPKESGSGTGKSVDEIVKEQAIELLDKMPPDFVEEVFRSQIMKLRGPPKLEERGFSAPLNIFLFQELQRLQNIISIVRSNLESLAMAIDGTVVMTTDLLEDLNSVYDGRVPKRWTHDASGAEISWLLPNIGGWFTGLLDRYQQLSTWLEHGRKEMKSYCITSFINAQGFLTGICQEVTRQRKKDQWALDDVVTHTEVLTVDPERVREMQEEGQNIHGLFIEGARWNKQEGKLEESEAKRLHMPMPVMHVSAMTVKDVRALGGTYGNYPPFNAAVYKYPRRNDRYLIFRINLRSGEFHPTHWRLRGACLVAQIE</sequence>
<dbReference type="InterPro" id="IPR041658">
    <property type="entry name" value="AAA_lid_11"/>
</dbReference>
<dbReference type="InterPro" id="IPR026983">
    <property type="entry name" value="DHC"/>
</dbReference>
<protein>
    <recommendedName>
        <fullName evidence="8">Methyltransferase FkbM domain-containing protein</fullName>
    </recommendedName>
</protein>
<dbReference type="EMBL" id="CAJNNW010029841">
    <property type="protein sequence ID" value="CAE8701670.1"/>
    <property type="molecule type" value="Genomic_DNA"/>
</dbReference>
<evidence type="ECO:0000313" key="6">
    <source>
        <dbReference type="EMBL" id="CAE8701670.1"/>
    </source>
</evidence>
<evidence type="ECO:0000313" key="7">
    <source>
        <dbReference type="Proteomes" id="UP000626109"/>
    </source>
</evidence>
<evidence type="ECO:0008006" key="8">
    <source>
        <dbReference type="Google" id="ProtNLM"/>
    </source>
</evidence>
<dbReference type="InterPro" id="IPR029063">
    <property type="entry name" value="SAM-dependent_MTases_sf"/>
</dbReference>
<evidence type="ECO:0000259" key="2">
    <source>
        <dbReference type="Pfam" id="PF03028"/>
    </source>
</evidence>
<dbReference type="Gene3D" id="1.10.8.720">
    <property type="entry name" value="Region D6 of dynein motor"/>
    <property type="match status" value="1"/>
</dbReference>
<proteinExistence type="predicted"/>
<evidence type="ECO:0000256" key="1">
    <source>
        <dbReference type="SAM" id="MobiDB-lite"/>
    </source>
</evidence>
<dbReference type="InterPro" id="IPR043160">
    <property type="entry name" value="Dynein_C_barrel"/>
</dbReference>
<dbReference type="Gene3D" id="3.40.50.150">
    <property type="entry name" value="Vaccinia Virus protein VP39"/>
    <property type="match status" value="1"/>
</dbReference>
<feature type="region of interest" description="Disordered" evidence="1">
    <location>
        <begin position="417"/>
        <end position="436"/>
    </location>
</feature>
<dbReference type="Proteomes" id="UP000626109">
    <property type="component" value="Unassembled WGS sequence"/>
</dbReference>
<dbReference type="Gene3D" id="3.40.50.300">
    <property type="entry name" value="P-loop containing nucleotide triphosphate hydrolases"/>
    <property type="match status" value="1"/>
</dbReference>
<dbReference type="PANTHER" id="PTHR22878:SF63">
    <property type="entry name" value="DYNEIN AXONEMAL HEAVY CHAIN 10"/>
    <property type="match status" value="1"/>
</dbReference>
<dbReference type="Gene3D" id="1.20.1270.280">
    <property type="match status" value="1"/>
</dbReference>
<dbReference type="GO" id="GO:0030286">
    <property type="term" value="C:dynein complex"/>
    <property type="evidence" value="ECO:0007669"/>
    <property type="project" value="InterPro"/>
</dbReference>
<dbReference type="InterPro" id="IPR042219">
    <property type="entry name" value="AAA_lid_11_sf"/>
</dbReference>
<dbReference type="InterPro" id="IPR027417">
    <property type="entry name" value="P-loop_NTPase"/>
</dbReference>
<dbReference type="Gene3D" id="3.10.490.20">
    <property type="match status" value="1"/>
</dbReference>
<dbReference type="Pfam" id="PF18199">
    <property type="entry name" value="Dynein_C"/>
    <property type="match status" value="1"/>
</dbReference>
<accession>A0A813KKM9</accession>